<sequence>MSAKTIETMVNWIEDNIMKKPTLTEMSNYIGYSPFYCSSKFHENVGITFKQYISKRKLSLAAIKVKDTKIRFLDIALKYGFSSQEAFTRAFVSNYGCTPNEYRKKKLTNIELYMKPDIFPVSNNENIID</sequence>
<gene>
    <name evidence="5" type="ORF">JQS73_19350</name>
</gene>
<dbReference type="InterPro" id="IPR009057">
    <property type="entry name" value="Homeodomain-like_sf"/>
</dbReference>
<dbReference type="InterPro" id="IPR018062">
    <property type="entry name" value="HTH_AraC-typ_CS"/>
</dbReference>
<dbReference type="AlphaFoldDB" id="A0ABD7CJW9"/>
<reference evidence="5 6" key="1">
    <citation type="journal article" date="2014" name="J. Infect. Dis.">
        <title>Molecular characterization of a novel botulinum neurotoxin type H gene.</title>
        <authorList>
            <person name="Dover N."/>
            <person name="Barash J.R."/>
            <person name="Hill K.K."/>
            <person name="Xie G."/>
            <person name="Arnon S.S."/>
        </authorList>
    </citation>
    <scope>NUCLEOTIDE SEQUENCE [LARGE SCALE GENOMIC DNA]</scope>
    <source>
        <strain evidence="5 6">IBCA10-7060</strain>
    </source>
</reference>
<keyword evidence="1" id="KW-0805">Transcription regulation</keyword>
<evidence type="ECO:0000313" key="5">
    <source>
        <dbReference type="EMBL" id="QRI53509.1"/>
    </source>
</evidence>
<dbReference type="InterPro" id="IPR050959">
    <property type="entry name" value="MarA-like"/>
</dbReference>
<dbReference type="GO" id="GO:0003677">
    <property type="term" value="F:DNA binding"/>
    <property type="evidence" value="ECO:0007669"/>
    <property type="project" value="UniProtKB-KW"/>
</dbReference>
<dbReference type="Proteomes" id="UP000663464">
    <property type="component" value="Chromosome"/>
</dbReference>
<dbReference type="PROSITE" id="PS01124">
    <property type="entry name" value="HTH_ARAC_FAMILY_2"/>
    <property type="match status" value="1"/>
</dbReference>
<keyword evidence="3" id="KW-0804">Transcription</keyword>
<evidence type="ECO:0000313" key="6">
    <source>
        <dbReference type="Proteomes" id="UP000663464"/>
    </source>
</evidence>
<feature type="domain" description="HTH araC/xylS-type" evidence="4">
    <location>
        <begin position="7"/>
        <end position="105"/>
    </location>
</feature>
<accession>A0ABD7CJW9</accession>
<dbReference type="InterPro" id="IPR018060">
    <property type="entry name" value="HTH_AraC"/>
</dbReference>
<evidence type="ECO:0000256" key="1">
    <source>
        <dbReference type="ARBA" id="ARBA00023015"/>
    </source>
</evidence>
<evidence type="ECO:0000256" key="2">
    <source>
        <dbReference type="ARBA" id="ARBA00023125"/>
    </source>
</evidence>
<dbReference type="Pfam" id="PF12833">
    <property type="entry name" value="HTH_18"/>
    <property type="match status" value="1"/>
</dbReference>
<dbReference type="PROSITE" id="PS00041">
    <property type="entry name" value="HTH_ARAC_FAMILY_1"/>
    <property type="match status" value="1"/>
</dbReference>
<dbReference type="EMBL" id="CP069280">
    <property type="protein sequence ID" value="QRI53509.1"/>
    <property type="molecule type" value="Genomic_DNA"/>
</dbReference>
<name>A0ABD7CJW9_CLOBO</name>
<dbReference type="SMART" id="SM00342">
    <property type="entry name" value="HTH_ARAC"/>
    <property type="match status" value="1"/>
</dbReference>
<organism evidence="5 6">
    <name type="scientific">Clostridium botulinum</name>
    <dbReference type="NCBI Taxonomy" id="1491"/>
    <lineage>
        <taxon>Bacteria</taxon>
        <taxon>Bacillati</taxon>
        <taxon>Bacillota</taxon>
        <taxon>Clostridia</taxon>
        <taxon>Eubacteriales</taxon>
        <taxon>Clostridiaceae</taxon>
        <taxon>Clostridium</taxon>
    </lineage>
</organism>
<dbReference type="RefSeq" id="WP_041347898.1">
    <property type="nucleotide sequence ID" value="NZ_CP069280.1"/>
</dbReference>
<proteinExistence type="predicted"/>
<evidence type="ECO:0000256" key="3">
    <source>
        <dbReference type="ARBA" id="ARBA00023163"/>
    </source>
</evidence>
<dbReference type="PANTHER" id="PTHR47504">
    <property type="entry name" value="RIGHT ORIGIN-BINDING PROTEIN"/>
    <property type="match status" value="1"/>
</dbReference>
<dbReference type="Gene3D" id="1.10.10.60">
    <property type="entry name" value="Homeodomain-like"/>
    <property type="match status" value="2"/>
</dbReference>
<dbReference type="SUPFAM" id="SSF46689">
    <property type="entry name" value="Homeodomain-like"/>
    <property type="match status" value="2"/>
</dbReference>
<dbReference type="PANTHER" id="PTHR47504:SF6">
    <property type="entry name" value="ARAC-FAMILY TRANSCRIPTIONAL REGULATOR"/>
    <property type="match status" value="1"/>
</dbReference>
<keyword evidence="2" id="KW-0238">DNA-binding</keyword>
<protein>
    <submittedName>
        <fullName evidence="5">Helix-turn-helix transcriptional regulator</fullName>
    </submittedName>
</protein>
<dbReference type="InterPro" id="IPR020449">
    <property type="entry name" value="Tscrpt_reg_AraC-type_HTH"/>
</dbReference>
<dbReference type="PRINTS" id="PR00032">
    <property type="entry name" value="HTHARAC"/>
</dbReference>
<evidence type="ECO:0000259" key="4">
    <source>
        <dbReference type="PROSITE" id="PS01124"/>
    </source>
</evidence>